<dbReference type="SUPFAM" id="SSF52172">
    <property type="entry name" value="CheY-like"/>
    <property type="match status" value="1"/>
</dbReference>
<keyword evidence="2" id="KW-0902">Two-component regulatory system</keyword>
<dbReference type="SMART" id="SM00448">
    <property type="entry name" value="REC"/>
    <property type="match status" value="1"/>
</dbReference>
<dbReference type="PANTHER" id="PTHR48111">
    <property type="entry name" value="REGULATOR OF RPOS"/>
    <property type="match status" value="1"/>
</dbReference>
<evidence type="ECO:0000313" key="11">
    <source>
        <dbReference type="Proteomes" id="UP001285835"/>
    </source>
</evidence>
<dbReference type="GO" id="GO:0005829">
    <property type="term" value="C:cytosol"/>
    <property type="evidence" value="ECO:0007669"/>
    <property type="project" value="TreeGrafter"/>
</dbReference>
<dbReference type="CDD" id="cd00383">
    <property type="entry name" value="trans_reg_C"/>
    <property type="match status" value="1"/>
</dbReference>
<evidence type="ECO:0000313" key="10">
    <source>
        <dbReference type="EMBL" id="MDX7922556.1"/>
    </source>
</evidence>
<keyword evidence="3" id="KW-0805">Transcription regulation</keyword>
<dbReference type="PROSITE" id="PS50110">
    <property type="entry name" value="RESPONSE_REGULATORY"/>
    <property type="match status" value="1"/>
</dbReference>
<dbReference type="InterPro" id="IPR001867">
    <property type="entry name" value="OmpR/PhoB-type_DNA-bd"/>
</dbReference>
<evidence type="ECO:0000256" key="7">
    <source>
        <dbReference type="PROSITE-ProRule" id="PRU01091"/>
    </source>
</evidence>
<dbReference type="GO" id="GO:0000976">
    <property type="term" value="F:transcription cis-regulatory region binding"/>
    <property type="evidence" value="ECO:0007669"/>
    <property type="project" value="TreeGrafter"/>
</dbReference>
<evidence type="ECO:0000256" key="2">
    <source>
        <dbReference type="ARBA" id="ARBA00023012"/>
    </source>
</evidence>
<dbReference type="PROSITE" id="PS51755">
    <property type="entry name" value="OMPR_PHOB"/>
    <property type="match status" value="1"/>
</dbReference>
<evidence type="ECO:0000259" key="8">
    <source>
        <dbReference type="PROSITE" id="PS50110"/>
    </source>
</evidence>
<protein>
    <submittedName>
        <fullName evidence="10">Response regulator transcription factor</fullName>
    </submittedName>
</protein>
<evidence type="ECO:0000256" key="6">
    <source>
        <dbReference type="PROSITE-ProRule" id="PRU00169"/>
    </source>
</evidence>
<name>A0AAP6L1B2_AERME</name>
<gene>
    <name evidence="10" type="ORF">SJS82_11500</name>
</gene>
<dbReference type="InterPro" id="IPR011006">
    <property type="entry name" value="CheY-like_superfamily"/>
</dbReference>
<dbReference type="Gene3D" id="3.40.50.2300">
    <property type="match status" value="1"/>
</dbReference>
<dbReference type="InterPro" id="IPR036388">
    <property type="entry name" value="WH-like_DNA-bd_sf"/>
</dbReference>
<proteinExistence type="predicted"/>
<feature type="DNA-binding region" description="OmpR/PhoB-type" evidence="7">
    <location>
        <begin position="130"/>
        <end position="228"/>
    </location>
</feature>
<dbReference type="Pfam" id="PF00486">
    <property type="entry name" value="Trans_reg_C"/>
    <property type="match status" value="1"/>
</dbReference>
<dbReference type="SUPFAM" id="SSF46894">
    <property type="entry name" value="C-terminal effector domain of the bipartite response regulators"/>
    <property type="match status" value="1"/>
</dbReference>
<dbReference type="PANTHER" id="PTHR48111:SF4">
    <property type="entry name" value="DNA-BINDING DUAL TRANSCRIPTIONAL REGULATOR OMPR"/>
    <property type="match status" value="1"/>
</dbReference>
<dbReference type="Pfam" id="PF00072">
    <property type="entry name" value="Response_reg"/>
    <property type="match status" value="1"/>
</dbReference>
<dbReference type="EMBL" id="JAWZXF010000011">
    <property type="protein sequence ID" value="MDX7922556.1"/>
    <property type="molecule type" value="Genomic_DNA"/>
</dbReference>
<dbReference type="Proteomes" id="UP001285835">
    <property type="component" value="Unassembled WGS sequence"/>
</dbReference>
<dbReference type="InterPro" id="IPR001789">
    <property type="entry name" value="Sig_transdc_resp-reg_receiver"/>
</dbReference>
<feature type="domain" description="OmpR/PhoB-type" evidence="9">
    <location>
        <begin position="130"/>
        <end position="228"/>
    </location>
</feature>
<dbReference type="GO" id="GO:0032993">
    <property type="term" value="C:protein-DNA complex"/>
    <property type="evidence" value="ECO:0007669"/>
    <property type="project" value="TreeGrafter"/>
</dbReference>
<dbReference type="RefSeq" id="WP_139433979.1">
    <property type="nucleotide sequence ID" value="NZ_JAWZXF010000011.1"/>
</dbReference>
<keyword evidence="5" id="KW-0804">Transcription</keyword>
<accession>A0AAP6L1B2</accession>
<dbReference type="InterPro" id="IPR016032">
    <property type="entry name" value="Sig_transdc_resp-reg_C-effctor"/>
</dbReference>
<evidence type="ECO:0000256" key="3">
    <source>
        <dbReference type="ARBA" id="ARBA00023015"/>
    </source>
</evidence>
<dbReference type="Gene3D" id="6.10.250.690">
    <property type="match status" value="1"/>
</dbReference>
<dbReference type="FunFam" id="3.40.50.2300:FF:000001">
    <property type="entry name" value="DNA-binding response regulator PhoB"/>
    <property type="match status" value="1"/>
</dbReference>
<dbReference type="AlphaFoldDB" id="A0AAP6L1B2"/>
<keyword evidence="4 7" id="KW-0238">DNA-binding</keyword>
<evidence type="ECO:0000256" key="5">
    <source>
        <dbReference type="ARBA" id="ARBA00023163"/>
    </source>
</evidence>
<evidence type="ECO:0000256" key="1">
    <source>
        <dbReference type="ARBA" id="ARBA00022553"/>
    </source>
</evidence>
<reference evidence="10" key="1">
    <citation type="submission" date="2023-11" db="EMBL/GenBank/DDBJ databases">
        <title>WGS of Aeromonas in Northern Israel.</title>
        <authorList>
            <person name="Hershko Y."/>
        </authorList>
    </citation>
    <scope>NUCLEOTIDE SEQUENCE</scope>
    <source>
        <strain evidence="10">02297</strain>
    </source>
</reference>
<dbReference type="Gene3D" id="1.10.10.10">
    <property type="entry name" value="Winged helix-like DNA-binding domain superfamily/Winged helix DNA-binding domain"/>
    <property type="match status" value="1"/>
</dbReference>
<dbReference type="GO" id="GO:0006355">
    <property type="term" value="P:regulation of DNA-templated transcription"/>
    <property type="evidence" value="ECO:0007669"/>
    <property type="project" value="InterPro"/>
</dbReference>
<dbReference type="SMART" id="SM00862">
    <property type="entry name" value="Trans_reg_C"/>
    <property type="match status" value="1"/>
</dbReference>
<organism evidence="10 11">
    <name type="scientific">Aeromonas media</name>
    <dbReference type="NCBI Taxonomy" id="651"/>
    <lineage>
        <taxon>Bacteria</taxon>
        <taxon>Pseudomonadati</taxon>
        <taxon>Pseudomonadota</taxon>
        <taxon>Gammaproteobacteria</taxon>
        <taxon>Aeromonadales</taxon>
        <taxon>Aeromonadaceae</taxon>
        <taxon>Aeromonas</taxon>
    </lineage>
</organism>
<dbReference type="InterPro" id="IPR039420">
    <property type="entry name" value="WalR-like"/>
</dbReference>
<evidence type="ECO:0000256" key="4">
    <source>
        <dbReference type="ARBA" id="ARBA00023125"/>
    </source>
</evidence>
<comment type="caution">
    <text evidence="10">The sequence shown here is derived from an EMBL/GenBank/DDBJ whole genome shotgun (WGS) entry which is preliminary data.</text>
</comment>
<evidence type="ECO:0000259" key="9">
    <source>
        <dbReference type="PROSITE" id="PS51755"/>
    </source>
</evidence>
<sequence length="234" mass="26342">MDSKVILIVDDSQALTDTLTEYLGRAGFEVRTACDGEAMWQQVRQGMPDLVILDVMLPGDDGFTLCSQLRRLSNVPIMMLTAVTEDADRIAGLEIGADDYLTKSFNPRELLARIKALLRRSRLTQQAATARRISFGCWTLDSVTRQLSRAGEAPRQLSGADYTLLGLFIRHPNELLSRDLISQEIWGRESDPFERGIDVQVSRLRQALDDKDRTLIMTVRNKGYMLATETVYEA</sequence>
<dbReference type="GO" id="GO:0000156">
    <property type="term" value="F:phosphorelay response regulator activity"/>
    <property type="evidence" value="ECO:0007669"/>
    <property type="project" value="TreeGrafter"/>
</dbReference>
<feature type="domain" description="Response regulatory" evidence="8">
    <location>
        <begin position="5"/>
        <end position="118"/>
    </location>
</feature>
<feature type="modified residue" description="4-aspartylphosphate" evidence="6">
    <location>
        <position position="54"/>
    </location>
</feature>
<keyword evidence="1 6" id="KW-0597">Phosphoprotein</keyword>